<dbReference type="Proteomes" id="UP000001919">
    <property type="component" value="Chromosome"/>
</dbReference>
<feature type="region of interest" description="Disordered" evidence="1">
    <location>
        <begin position="1"/>
        <end position="22"/>
    </location>
</feature>
<dbReference type="EMBL" id="CP001643">
    <property type="protein sequence ID" value="ACU86005.1"/>
    <property type="molecule type" value="Genomic_DNA"/>
</dbReference>
<keyword evidence="3" id="KW-1185">Reference proteome</keyword>
<dbReference type="PATRIC" id="fig|446465.5.peg.2183"/>
<dbReference type="HOGENOM" id="CLU_659994_0_0_11"/>
<feature type="region of interest" description="Disordered" evidence="1">
    <location>
        <begin position="71"/>
        <end position="106"/>
    </location>
</feature>
<dbReference type="KEGG" id="bfa:Bfae_22040"/>
<evidence type="ECO:0000313" key="3">
    <source>
        <dbReference type="Proteomes" id="UP000001919"/>
    </source>
</evidence>
<gene>
    <name evidence="2" type="ordered locus">Bfae_22040</name>
</gene>
<dbReference type="eggNOG" id="ENOG5032PJ7">
    <property type="taxonomic scope" value="Bacteria"/>
</dbReference>
<organism evidence="2 3">
    <name type="scientific">Brachybacterium faecium (strain ATCC 43885 / DSM 4810 / JCM 11609 / LMG 19847 / NBRC 14762 / NCIMB 9860 / 6-10)</name>
    <dbReference type="NCBI Taxonomy" id="446465"/>
    <lineage>
        <taxon>Bacteria</taxon>
        <taxon>Bacillati</taxon>
        <taxon>Actinomycetota</taxon>
        <taxon>Actinomycetes</taxon>
        <taxon>Micrococcales</taxon>
        <taxon>Dermabacteraceae</taxon>
        <taxon>Brachybacterium</taxon>
    </lineage>
</organism>
<proteinExistence type="predicted"/>
<reference evidence="2 3" key="1">
    <citation type="journal article" date="2009" name="Stand. Genomic Sci.">
        <title>Complete genome sequence of Brachybacterium faecium type strain (Schefferle 6-10).</title>
        <authorList>
            <person name="Lapidus A."/>
            <person name="Pukall R."/>
            <person name="Labuttii K."/>
            <person name="Copeland A."/>
            <person name="Del Rio T.G."/>
            <person name="Nolan M."/>
            <person name="Chen F."/>
            <person name="Lucas S."/>
            <person name="Tice H."/>
            <person name="Cheng J.F."/>
            <person name="Bruce D."/>
            <person name="Goodwin L."/>
            <person name="Pitluck S."/>
            <person name="Rohde M."/>
            <person name="Goker M."/>
            <person name="Pati A."/>
            <person name="Ivanova N."/>
            <person name="Mavrommatis K."/>
            <person name="Chen A."/>
            <person name="Palaniappan K."/>
            <person name="D'haeseleer P."/>
            <person name="Chain P."/>
            <person name="Bristow J."/>
            <person name="Eisen J.A."/>
            <person name="Markowitz V."/>
            <person name="Hugenholtz P."/>
            <person name="Kyrpides N.C."/>
            <person name="Klenk H.P."/>
        </authorList>
    </citation>
    <scope>NUCLEOTIDE SEQUENCE [LARGE SCALE GENOMIC DNA]</scope>
    <source>
        <strain evidence="3">ATCC 43885 / DSM 4810 / JCM 11609 / LMG 19847 / NBRC 14762 / NCIMB 9860 / 6-10</strain>
    </source>
</reference>
<name>C7MEJ8_BRAFD</name>
<accession>C7MEJ8</accession>
<sequence length="416" mass="41530">MGRAAVRGGDSAADPARRRPRRARTVAALAAGTLVLSLGACEALPSLPGGGSAAPSPGGPSAVAPAMDPEAVAEAESVPVDPSWLCRPGEGEPPATSTEGGTFTPEAVHTEGSDIQVSGAFRLAPDHDYRGFAPEGVLLPADPQNRGVPAPGFDGELGVEGAPVPPIVVRGRVEVTGEGPAPQAATARLTLGTCDDAPLPDGQFLLRLRGGVDGPGRGEEDAGWGASGDVLVDVVDGRPEAVPGAATAPSGEVPAELSPLGCRAELAPVGDGDGLTVTVEDPSVQVPTAVPDGEDGAAVSGTVTVTSQDHGSRALLQGIVLTDPATGTVVAGARNTPEIPLQWIGAEGVTRTERAWTSHGACGADALTPGQYEARAVAATVDAEGGTHLVLSDPWDVEIVEDDAVQEQAGQGEPAS</sequence>
<dbReference type="AlphaFoldDB" id="C7MEJ8"/>
<dbReference type="OrthoDB" id="4790865at2"/>
<evidence type="ECO:0000313" key="2">
    <source>
        <dbReference type="EMBL" id="ACU86005.1"/>
    </source>
</evidence>
<evidence type="ECO:0000256" key="1">
    <source>
        <dbReference type="SAM" id="MobiDB-lite"/>
    </source>
</evidence>
<protein>
    <submittedName>
        <fullName evidence="2">Uncharacterized protein</fullName>
    </submittedName>
</protein>
<dbReference type="STRING" id="446465.Bfae_22040"/>